<evidence type="ECO:0000313" key="2">
    <source>
        <dbReference type="Proteomes" id="UP001168877"/>
    </source>
</evidence>
<reference evidence="1" key="2">
    <citation type="submission" date="2023-06" db="EMBL/GenBank/DDBJ databases">
        <authorList>
            <person name="Swenson N.G."/>
            <person name="Wegrzyn J.L."/>
            <person name="Mcevoy S.L."/>
        </authorList>
    </citation>
    <scope>NUCLEOTIDE SEQUENCE</scope>
    <source>
        <strain evidence="1">NS2018</strain>
        <tissue evidence="1">Leaf</tissue>
    </source>
</reference>
<reference evidence="1" key="1">
    <citation type="journal article" date="2022" name="Plant J.">
        <title>Strategies of tolerance reflected in two North American maple genomes.</title>
        <authorList>
            <person name="McEvoy S.L."/>
            <person name="Sezen U.U."/>
            <person name="Trouern-Trend A."/>
            <person name="McMahon S.M."/>
            <person name="Schaberg P.G."/>
            <person name="Yang J."/>
            <person name="Wegrzyn J.L."/>
            <person name="Swenson N.G."/>
        </authorList>
    </citation>
    <scope>NUCLEOTIDE SEQUENCE</scope>
    <source>
        <strain evidence="1">NS2018</strain>
    </source>
</reference>
<proteinExistence type="predicted"/>
<dbReference type="EMBL" id="JAUESC010000388">
    <property type="protein sequence ID" value="KAK0572578.1"/>
    <property type="molecule type" value="Genomic_DNA"/>
</dbReference>
<dbReference type="AlphaFoldDB" id="A0AA39VCE8"/>
<comment type="caution">
    <text evidence="1">The sequence shown here is derived from an EMBL/GenBank/DDBJ whole genome shotgun (WGS) entry which is preliminary data.</text>
</comment>
<keyword evidence="2" id="KW-1185">Reference proteome</keyword>
<dbReference type="Proteomes" id="UP001168877">
    <property type="component" value="Unassembled WGS sequence"/>
</dbReference>
<sequence>MPPSPSKFSEVMSCVEQILQCGDSGPGGDVRVSGVVLVVVVAVEAAVEEASKGWWVMVGFVAAANELGFWMRNFEILGLFLNVGVFRSIFQVQHLHSFSAFQGTW</sequence>
<accession>A0AA39VCE8</accession>
<protein>
    <submittedName>
        <fullName evidence="1">Uncharacterized protein</fullName>
    </submittedName>
</protein>
<evidence type="ECO:0000313" key="1">
    <source>
        <dbReference type="EMBL" id="KAK0572578.1"/>
    </source>
</evidence>
<name>A0AA39VCE8_ACESA</name>
<gene>
    <name evidence="1" type="ORF">LWI29_033732</name>
</gene>
<organism evidence="1 2">
    <name type="scientific">Acer saccharum</name>
    <name type="common">Sugar maple</name>
    <dbReference type="NCBI Taxonomy" id="4024"/>
    <lineage>
        <taxon>Eukaryota</taxon>
        <taxon>Viridiplantae</taxon>
        <taxon>Streptophyta</taxon>
        <taxon>Embryophyta</taxon>
        <taxon>Tracheophyta</taxon>
        <taxon>Spermatophyta</taxon>
        <taxon>Magnoliopsida</taxon>
        <taxon>eudicotyledons</taxon>
        <taxon>Gunneridae</taxon>
        <taxon>Pentapetalae</taxon>
        <taxon>rosids</taxon>
        <taxon>malvids</taxon>
        <taxon>Sapindales</taxon>
        <taxon>Sapindaceae</taxon>
        <taxon>Hippocastanoideae</taxon>
        <taxon>Acereae</taxon>
        <taxon>Acer</taxon>
    </lineage>
</organism>